<organism evidence="3 4">
    <name type="scientific">Diaporthe vaccinii</name>
    <dbReference type="NCBI Taxonomy" id="105482"/>
    <lineage>
        <taxon>Eukaryota</taxon>
        <taxon>Fungi</taxon>
        <taxon>Dikarya</taxon>
        <taxon>Ascomycota</taxon>
        <taxon>Pezizomycotina</taxon>
        <taxon>Sordariomycetes</taxon>
        <taxon>Sordariomycetidae</taxon>
        <taxon>Diaporthales</taxon>
        <taxon>Diaporthaceae</taxon>
        <taxon>Diaporthe</taxon>
        <taxon>Diaporthe eres species complex</taxon>
    </lineage>
</organism>
<dbReference type="CDD" id="cd04370">
    <property type="entry name" value="BAH"/>
    <property type="match status" value="1"/>
</dbReference>
<feature type="region of interest" description="Disordered" evidence="1">
    <location>
        <begin position="370"/>
        <end position="419"/>
    </location>
</feature>
<gene>
    <name evidence="3" type="ORF">FJTKL_15365</name>
</gene>
<protein>
    <recommendedName>
        <fullName evidence="2">BAH domain-containing protein</fullName>
    </recommendedName>
</protein>
<dbReference type="SUPFAM" id="SSF57903">
    <property type="entry name" value="FYVE/PHD zinc finger"/>
    <property type="match status" value="1"/>
</dbReference>
<dbReference type="PANTHER" id="PTHR46364">
    <property type="entry name" value="OS08G0421900 PROTEIN"/>
    <property type="match status" value="1"/>
</dbReference>
<feature type="region of interest" description="Disordered" evidence="1">
    <location>
        <begin position="25"/>
        <end position="47"/>
    </location>
</feature>
<evidence type="ECO:0000259" key="2">
    <source>
        <dbReference type="PROSITE" id="PS51038"/>
    </source>
</evidence>
<evidence type="ECO:0000313" key="4">
    <source>
        <dbReference type="Proteomes" id="UP001600888"/>
    </source>
</evidence>
<dbReference type="InterPro" id="IPR043151">
    <property type="entry name" value="BAH_sf"/>
</dbReference>
<proteinExistence type="predicted"/>
<dbReference type="PROSITE" id="PS51038">
    <property type="entry name" value="BAH"/>
    <property type="match status" value="1"/>
</dbReference>
<evidence type="ECO:0000256" key="1">
    <source>
        <dbReference type="SAM" id="MobiDB-lite"/>
    </source>
</evidence>
<feature type="domain" description="BAH" evidence="2">
    <location>
        <begin position="97"/>
        <end position="224"/>
    </location>
</feature>
<name>A0ABR4E522_9PEZI</name>
<dbReference type="EMBL" id="JBAWTH010000098">
    <property type="protein sequence ID" value="KAL2277528.1"/>
    <property type="molecule type" value="Genomic_DNA"/>
</dbReference>
<reference evidence="3 4" key="1">
    <citation type="submission" date="2024-03" db="EMBL/GenBank/DDBJ databases">
        <title>A high-quality draft genome sequence of Diaporthe vaccinii, a causative agent of upright dieback and viscid rot disease in cranberry plants.</title>
        <authorList>
            <person name="Sarrasin M."/>
            <person name="Lang B.F."/>
            <person name="Burger G."/>
        </authorList>
    </citation>
    <scope>NUCLEOTIDE SEQUENCE [LARGE SCALE GENOMIC DNA]</scope>
    <source>
        <strain evidence="3 4">IS7</strain>
    </source>
</reference>
<dbReference type="Proteomes" id="UP001600888">
    <property type="component" value="Unassembled WGS sequence"/>
</dbReference>
<keyword evidence="4" id="KW-1185">Reference proteome</keyword>
<dbReference type="InterPro" id="IPR013083">
    <property type="entry name" value="Znf_RING/FYVE/PHD"/>
</dbReference>
<sequence length="439" mass="49433">MAGSSDRVGELDETNLAACPFSVRQIDNNESRQKKRNQVGTNDDAGYRGNEIPVQVSHFRSSADSDSLKSMDVHYEVEPTERWSEMTRYNSFALNECKFKVDDYVSVSCGNSIDPRIEEEEWVARILEIRASDERHVYARIYWMYRPDKLPQITVDRGDKVQGRQSYHGEDELIASNHMDIINIVKVTEKTTVNFDEDDHDQVQHSFYCRQVFNIQNQKLSSIKSFCICKQPPNPDRRMIECPRCSDWFHEGGPLSIRCHEEREEQAAVAARIQSASPAPGPAAAGAQQDIPCLPCLKSALGGRSSGACFELAGAKRANHCARCSSGHKCYRLPSAVRAAARELVSLLEAKADKKEIAKARSDVRELLKEHPELLEDEQPSEDEPSDEDEDEDEDDDEDEEENELAGRSAARAARRAELKKTAKAGLHALVELIFDESE</sequence>
<feature type="compositionally biased region" description="Acidic residues" evidence="1">
    <location>
        <begin position="375"/>
        <end position="404"/>
    </location>
</feature>
<dbReference type="InterPro" id="IPR001025">
    <property type="entry name" value="BAH_dom"/>
</dbReference>
<accession>A0ABR4E522</accession>
<dbReference type="Gene3D" id="3.30.40.10">
    <property type="entry name" value="Zinc/RING finger domain, C3HC4 (zinc finger)"/>
    <property type="match status" value="1"/>
</dbReference>
<comment type="caution">
    <text evidence="3">The sequence shown here is derived from an EMBL/GenBank/DDBJ whole genome shotgun (WGS) entry which is preliminary data.</text>
</comment>
<evidence type="ECO:0000313" key="3">
    <source>
        <dbReference type="EMBL" id="KAL2277528.1"/>
    </source>
</evidence>
<dbReference type="InterPro" id="IPR011011">
    <property type="entry name" value="Znf_FYVE_PHD"/>
</dbReference>
<dbReference type="Gene3D" id="2.30.30.490">
    <property type="match status" value="1"/>
</dbReference>